<dbReference type="EMBL" id="VUJU01001040">
    <property type="protein sequence ID" value="KAF0767103.1"/>
    <property type="molecule type" value="Genomic_DNA"/>
</dbReference>
<dbReference type="OrthoDB" id="6573863at2759"/>
<evidence type="ECO:0000313" key="1">
    <source>
        <dbReference type="EMBL" id="KAF0767103.1"/>
    </source>
</evidence>
<reference evidence="1 2" key="1">
    <citation type="submission" date="2019-08" db="EMBL/GenBank/DDBJ databases">
        <title>Whole genome of Aphis craccivora.</title>
        <authorList>
            <person name="Voronova N.V."/>
            <person name="Shulinski R.S."/>
            <person name="Bandarenka Y.V."/>
            <person name="Zhorov D.G."/>
            <person name="Warner D."/>
        </authorList>
    </citation>
    <scope>NUCLEOTIDE SEQUENCE [LARGE SCALE GENOMIC DNA]</scope>
    <source>
        <strain evidence="1">180601</strain>
        <tissue evidence="1">Whole Body</tissue>
    </source>
</reference>
<feature type="non-terminal residue" evidence="1">
    <location>
        <position position="1"/>
    </location>
</feature>
<dbReference type="Proteomes" id="UP000478052">
    <property type="component" value="Unassembled WGS sequence"/>
</dbReference>
<proteinExistence type="predicted"/>
<protein>
    <submittedName>
        <fullName evidence="1">Putative acid phosphatase 5</fullName>
    </submittedName>
</protein>
<name>A0A6G0Z940_APHCR</name>
<comment type="caution">
    <text evidence="1">The sequence shown here is derived from an EMBL/GenBank/DDBJ whole genome shotgun (WGS) entry which is preliminary data.</text>
</comment>
<keyword evidence="2" id="KW-1185">Reference proteome</keyword>
<gene>
    <name evidence="1" type="ORF">FWK35_00010182</name>
</gene>
<accession>A0A6G0Z940</accession>
<organism evidence="1 2">
    <name type="scientific">Aphis craccivora</name>
    <name type="common">Cowpea aphid</name>
    <dbReference type="NCBI Taxonomy" id="307492"/>
    <lineage>
        <taxon>Eukaryota</taxon>
        <taxon>Metazoa</taxon>
        <taxon>Ecdysozoa</taxon>
        <taxon>Arthropoda</taxon>
        <taxon>Hexapoda</taxon>
        <taxon>Insecta</taxon>
        <taxon>Pterygota</taxon>
        <taxon>Neoptera</taxon>
        <taxon>Paraneoptera</taxon>
        <taxon>Hemiptera</taxon>
        <taxon>Sternorrhyncha</taxon>
        <taxon>Aphidomorpha</taxon>
        <taxon>Aphidoidea</taxon>
        <taxon>Aphididae</taxon>
        <taxon>Aphidini</taxon>
        <taxon>Aphis</taxon>
        <taxon>Aphis</taxon>
    </lineage>
</organism>
<sequence length="49" mass="5821">IMYTKTYDTPDILSLEMESQTSFLPTLEDFIISTENYVPKNWDKECQLK</sequence>
<evidence type="ECO:0000313" key="2">
    <source>
        <dbReference type="Proteomes" id="UP000478052"/>
    </source>
</evidence>
<dbReference type="AlphaFoldDB" id="A0A6G0Z940"/>